<dbReference type="Pfam" id="PF03085">
    <property type="entry name" value="RAP-1"/>
    <property type="match status" value="3"/>
</dbReference>
<dbReference type="EMBL" id="CP056065">
    <property type="protein sequence ID" value="UKJ88106.2"/>
    <property type="molecule type" value="Genomic_DNA"/>
</dbReference>
<evidence type="ECO:0000313" key="4">
    <source>
        <dbReference type="Proteomes" id="UP000244803"/>
    </source>
</evidence>
<feature type="chain" id="PRO_5037399893" description="Rhoptry-associated protein 1" evidence="2">
    <location>
        <begin position="21"/>
        <end position="647"/>
    </location>
</feature>
<feature type="region of interest" description="Disordered" evidence="1">
    <location>
        <begin position="185"/>
        <end position="254"/>
    </location>
</feature>
<evidence type="ECO:0000256" key="2">
    <source>
        <dbReference type="SAM" id="SignalP"/>
    </source>
</evidence>
<feature type="compositionally biased region" description="Basic and acidic residues" evidence="1">
    <location>
        <begin position="37"/>
        <end position="49"/>
    </location>
</feature>
<evidence type="ECO:0000256" key="1">
    <source>
        <dbReference type="SAM" id="MobiDB-lite"/>
    </source>
</evidence>
<accession>A0A976M6J3</accession>
<dbReference type="InterPro" id="IPR004318">
    <property type="entry name" value="RAP-1"/>
</dbReference>
<evidence type="ECO:0008006" key="5">
    <source>
        <dbReference type="Google" id="ProtNLM"/>
    </source>
</evidence>
<feature type="region of interest" description="Disordered" evidence="1">
    <location>
        <begin position="30"/>
        <end position="56"/>
    </location>
</feature>
<sequence>MSVLFLLLPYLIFFTSSVYPFRFFNKKNKSLSPDSSVKSDEKKSGEDLKGQFPSLKESGPDLITDIMSKYLKSYTPCTRELCKRNTDTCHNLVKLYTDRCVDGDCYTLDFIKLIEFPNGFNILVPNLTQFMFARRVFNDSKARRKVPIYEFYRHLYWEVKGNPRSLESFNKIIIRHNLKRLESNQELGNGKRSDDIENHGSGKSDEGHASSGPDQGPHSSHQSGHGGETDEPTNPDENGSGSDSDKNKSVDQISNPENDRMILIESLYNSTLNYLTFTYKHPFLAEHSKYRFVRLFFRWIQRKKLIKMVRNVAKVKVLSLGMRDLNNIIDSYRLYLSTDPTNEHYRLNISYSKIVKHAIIKLTGEKRVGFLMSDYLVRVPVKPRSYCGENSPVTCYQSVMDYLDRCEDGECVQLDPTMLLDGKDPLNVGLPNLGQLDLALELFANSRAHKNSILDMILRRTGRLSNKEFGDLLISRNNEKVKYSSDDHEVLHKYLYFGAINYKVWDLKGRLSKMFSGNVAKPLDGYLKKLIGSKPIKAPKNVLEALFVAYRNYFFQSKLSGSKDSIIAYVQKCFDTLLPYKEMANVIKLEKKNKKNKKEEEEPQKLYEPTLSFNWEKENLKDYEEGEWKKVDSADDSMNLRKEEIET</sequence>
<gene>
    <name evidence="3" type="ORF">MACJ_000549</name>
</gene>
<keyword evidence="2" id="KW-0732">Signal</keyword>
<dbReference type="Proteomes" id="UP000244803">
    <property type="component" value="Chromosome 1"/>
</dbReference>
<protein>
    <recommendedName>
        <fullName evidence="5">Rhoptry-associated protein 1</fullName>
    </recommendedName>
</protein>
<proteinExistence type="predicted"/>
<dbReference type="OrthoDB" id="361429at2759"/>
<feature type="compositionally biased region" description="Basic and acidic residues" evidence="1">
    <location>
        <begin position="185"/>
        <end position="208"/>
    </location>
</feature>
<evidence type="ECO:0000313" key="3">
    <source>
        <dbReference type="EMBL" id="UKJ88106.2"/>
    </source>
</evidence>
<reference evidence="3" key="1">
    <citation type="submission" date="2022-07" db="EMBL/GenBank/DDBJ databases">
        <title>Evaluation of T. orientalis genome assembly methods using nanopore sequencing and analysis of variation between genomes.</title>
        <authorList>
            <person name="Yam J."/>
            <person name="Micallef M.L."/>
            <person name="Liu M."/>
            <person name="Djordjevic S.P."/>
            <person name="Bogema D.R."/>
            <person name="Jenkins C."/>
        </authorList>
    </citation>
    <scope>NUCLEOTIDE SEQUENCE</scope>
    <source>
        <strain evidence="3">Fish Creek</strain>
    </source>
</reference>
<organism evidence="3 4">
    <name type="scientific">Theileria orientalis</name>
    <dbReference type="NCBI Taxonomy" id="68886"/>
    <lineage>
        <taxon>Eukaryota</taxon>
        <taxon>Sar</taxon>
        <taxon>Alveolata</taxon>
        <taxon>Apicomplexa</taxon>
        <taxon>Aconoidasida</taxon>
        <taxon>Piroplasmida</taxon>
        <taxon>Theileriidae</taxon>
        <taxon>Theileria</taxon>
    </lineage>
</organism>
<feature type="signal peptide" evidence="2">
    <location>
        <begin position="1"/>
        <end position="20"/>
    </location>
</feature>
<dbReference type="AlphaFoldDB" id="A0A976M6J3"/>
<name>A0A976M6J3_THEOR</name>